<dbReference type="EMBL" id="BMER01000001">
    <property type="protein sequence ID" value="GGG81508.1"/>
    <property type="molecule type" value="Genomic_DNA"/>
</dbReference>
<comment type="function">
    <text evidence="1">Probable oxidoreductase that may play a role as regulator of mitochondrial function.</text>
</comment>
<sequence length="476" mass="51346">MSSSHQSYDAIVVGSGPNGLAAAITLQREGLHVLLLEAKDTVGGGMRTAELTLPGYHHDVCSAVHPMGATSPFLRSLPLRDFGLEYLHPEVLAAHPFDDGTAAALYQSLDETAAGLGEDGESYRRLFEPLIESWPRIDTHVLGPMLKIPRHPVALAQFGLKSLQSGRQIAARFRTMGARGLWSGIVAHSMIPLESLTASAIGFVLTIAGHRGGWPIPKGGSQNIADALKKYFQSLGGVIQLNTTVTALANLPESKAVLFDTSPQQLLKICGDRLSPLYRWQLKRHRYGMGVFKVDWALSEPAPFAAVAARKAGTVHLGGTFEEVAYGERQVWRGQYPDKPFVLFAQQSVFDATRAPMGKHTGWAYCHVPNGATKDMTKSITDQVERFAPGFRDTILAEHTLNTAEIEAYNPNYIGGDINGGVVNIAQLFNRPILGLSPYRTSAKGIYICSASTPPGGGVHGMGGFYAATQALKDIF</sequence>
<proteinExistence type="predicted"/>
<evidence type="ECO:0000256" key="3">
    <source>
        <dbReference type="ARBA" id="ARBA00040298"/>
    </source>
</evidence>
<accession>A0A917HK31</accession>
<dbReference type="PANTHER" id="PTHR10668">
    <property type="entry name" value="PHYTOENE DEHYDROGENASE"/>
    <property type="match status" value="1"/>
</dbReference>
<dbReference type="Gene3D" id="3.50.50.60">
    <property type="entry name" value="FAD/NAD(P)-binding domain"/>
    <property type="match status" value="1"/>
</dbReference>
<dbReference type="Proteomes" id="UP000660862">
    <property type="component" value="Unassembled WGS sequence"/>
</dbReference>
<gene>
    <name evidence="5" type="ORF">GCM10007415_12720</name>
</gene>
<organism evidence="5 6">
    <name type="scientific">Parapedobacter pyrenivorans</name>
    <dbReference type="NCBI Taxonomy" id="1305674"/>
    <lineage>
        <taxon>Bacteria</taxon>
        <taxon>Pseudomonadati</taxon>
        <taxon>Bacteroidota</taxon>
        <taxon>Sphingobacteriia</taxon>
        <taxon>Sphingobacteriales</taxon>
        <taxon>Sphingobacteriaceae</taxon>
        <taxon>Parapedobacter</taxon>
    </lineage>
</organism>
<dbReference type="GO" id="GO:0016491">
    <property type="term" value="F:oxidoreductase activity"/>
    <property type="evidence" value="ECO:0007669"/>
    <property type="project" value="InterPro"/>
</dbReference>
<dbReference type="InterPro" id="IPR002937">
    <property type="entry name" value="Amino_oxidase"/>
</dbReference>
<dbReference type="SUPFAM" id="SSF51905">
    <property type="entry name" value="FAD/NAD(P)-binding domain"/>
    <property type="match status" value="1"/>
</dbReference>
<evidence type="ECO:0000313" key="6">
    <source>
        <dbReference type="Proteomes" id="UP000660862"/>
    </source>
</evidence>
<evidence type="ECO:0000313" key="5">
    <source>
        <dbReference type="EMBL" id="GGG81508.1"/>
    </source>
</evidence>
<name>A0A917HK31_9SPHI</name>
<evidence type="ECO:0000256" key="1">
    <source>
        <dbReference type="ARBA" id="ARBA00037217"/>
    </source>
</evidence>
<dbReference type="PANTHER" id="PTHR10668:SF105">
    <property type="entry name" value="DEHYDROGENASE-RELATED"/>
    <property type="match status" value="1"/>
</dbReference>
<keyword evidence="6" id="KW-1185">Reference proteome</keyword>
<dbReference type="Pfam" id="PF01593">
    <property type="entry name" value="Amino_oxidase"/>
    <property type="match status" value="1"/>
</dbReference>
<dbReference type="AlphaFoldDB" id="A0A917HK31"/>
<dbReference type="RefSeq" id="WP_188505053.1">
    <property type="nucleotide sequence ID" value="NZ_BMER01000001.1"/>
</dbReference>
<evidence type="ECO:0000256" key="2">
    <source>
        <dbReference type="ARBA" id="ARBA00038825"/>
    </source>
</evidence>
<feature type="domain" description="Amine oxidase" evidence="4">
    <location>
        <begin position="19"/>
        <end position="256"/>
    </location>
</feature>
<comment type="caution">
    <text evidence="5">The sequence shown here is derived from an EMBL/GenBank/DDBJ whole genome shotgun (WGS) entry which is preliminary data.</text>
</comment>
<reference evidence="5" key="1">
    <citation type="journal article" date="2014" name="Int. J. Syst. Evol. Microbiol.">
        <title>Complete genome sequence of Corynebacterium casei LMG S-19264T (=DSM 44701T), isolated from a smear-ripened cheese.</title>
        <authorList>
            <consortium name="US DOE Joint Genome Institute (JGI-PGF)"/>
            <person name="Walter F."/>
            <person name="Albersmeier A."/>
            <person name="Kalinowski J."/>
            <person name="Ruckert C."/>
        </authorList>
    </citation>
    <scope>NUCLEOTIDE SEQUENCE</scope>
    <source>
        <strain evidence="5">CGMCC 1.12195</strain>
    </source>
</reference>
<dbReference type="InterPro" id="IPR036188">
    <property type="entry name" value="FAD/NAD-bd_sf"/>
</dbReference>
<evidence type="ECO:0000259" key="4">
    <source>
        <dbReference type="Pfam" id="PF01593"/>
    </source>
</evidence>
<comment type="subunit">
    <text evidence="2">Interacts with COX5B; this interaction may contribute to localize PYROXD2 to the inner face of the inner mitochondrial membrane.</text>
</comment>
<protein>
    <recommendedName>
        <fullName evidence="3">Pyridine nucleotide-disulfide oxidoreductase domain-containing protein 2</fullName>
    </recommendedName>
</protein>
<reference evidence="5" key="2">
    <citation type="submission" date="2020-09" db="EMBL/GenBank/DDBJ databases">
        <authorList>
            <person name="Sun Q."/>
            <person name="Zhou Y."/>
        </authorList>
    </citation>
    <scope>NUCLEOTIDE SEQUENCE</scope>
    <source>
        <strain evidence="5">CGMCC 1.12195</strain>
    </source>
</reference>